<dbReference type="CDD" id="cd11524">
    <property type="entry name" value="SYLF"/>
    <property type="match status" value="1"/>
</dbReference>
<feature type="domain" description="Ysc84 actin-binding" evidence="2">
    <location>
        <begin position="99"/>
        <end position="175"/>
    </location>
</feature>
<gene>
    <name evidence="3" type="ORF">ACFSJT_12170</name>
</gene>
<protein>
    <submittedName>
        <fullName evidence="3">YSC84-related protein</fullName>
    </submittedName>
</protein>
<dbReference type="Proteomes" id="UP001597344">
    <property type="component" value="Unassembled WGS sequence"/>
</dbReference>
<accession>A0ABW5B036</accession>
<name>A0ABW5B036_9FLAO</name>
<evidence type="ECO:0000259" key="2">
    <source>
        <dbReference type="Pfam" id="PF04366"/>
    </source>
</evidence>
<keyword evidence="4" id="KW-1185">Reference proteome</keyword>
<feature type="signal peptide" evidence="1">
    <location>
        <begin position="1"/>
        <end position="26"/>
    </location>
</feature>
<organism evidence="3 4">
    <name type="scientific">Aquimarina celericrescens</name>
    <dbReference type="NCBI Taxonomy" id="1964542"/>
    <lineage>
        <taxon>Bacteria</taxon>
        <taxon>Pseudomonadati</taxon>
        <taxon>Bacteroidota</taxon>
        <taxon>Flavobacteriia</taxon>
        <taxon>Flavobacteriales</taxon>
        <taxon>Flavobacteriaceae</taxon>
        <taxon>Aquimarina</taxon>
    </lineage>
</organism>
<evidence type="ECO:0000313" key="3">
    <source>
        <dbReference type="EMBL" id="MFD2187547.1"/>
    </source>
</evidence>
<dbReference type="EMBL" id="JBHUHY010000013">
    <property type="protein sequence ID" value="MFD2187547.1"/>
    <property type="molecule type" value="Genomic_DNA"/>
</dbReference>
<dbReference type="Pfam" id="PF04366">
    <property type="entry name" value="Ysc84"/>
    <property type="match status" value="1"/>
</dbReference>
<dbReference type="RefSeq" id="WP_378320549.1">
    <property type="nucleotide sequence ID" value="NZ_JBHUHY010000013.1"/>
</dbReference>
<sequence length="183" mass="19988">MKTLKFKDLKIAIVLLSFVLPSTINAQIGGWNPELENEAKEALQAMIKKTPKLKSYRDQSYGYAVFPKVTKAAITIGGAIGNGVVYKNKKVVGTAKLKQASFGLQFGGQQYSEVIFFENQEFFERFTNGKLKFDAQASAVVLKEGASVDVAYQEGVAVFTSTKGGVMVEASIGGQHFKYTPKK</sequence>
<proteinExistence type="predicted"/>
<feature type="chain" id="PRO_5047462934" evidence="1">
    <location>
        <begin position="27"/>
        <end position="183"/>
    </location>
</feature>
<dbReference type="InterPro" id="IPR007461">
    <property type="entry name" value="Ysc84_actin-binding"/>
</dbReference>
<comment type="caution">
    <text evidence="3">The sequence shown here is derived from an EMBL/GenBank/DDBJ whole genome shotgun (WGS) entry which is preliminary data.</text>
</comment>
<keyword evidence="1" id="KW-0732">Signal</keyword>
<evidence type="ECO:0000256" key="1">
    <source>
        <dbReference type="SAM" id="SignalP"/>
    </source>
</evidence>
<evidence type="ECO:0000313" key="4">
    <source>
        <dbReference type="Proteomes" id="UP001597344"/>
    </source>
</evidence>
<reference evidence="4" key="1">
    <citation type="journal article" date="2019" name="Int. J. Syst. Evol. Microbiol.">
        <title>The Global Catalogue of Microorganisms (GCM) 10K type strain sequencing project: providing services to taxonomists for standard genome sequencing and annotation.</title>
        <authorList>
            <consortium name="The Broad Institute Genomics Platform"/>
            <consortium name="The Broad Institute Genome Sequencing Center for Infectious Disease"/>
            <person name="Wu L."/>
            <person name="Ma J."/>
        </authorList>
    </citation>
    <scope>NUCLEOTIDE SEQUENCE [LARGE SCALE GENOMIC DNA]</scope>
    <source>
        <strain evidence="4">DT92</strain>
    </source>
</reference>